<dbReference type="EMBL" id="JABELV010000174">
    <property type="protein sequence ID" value="KAG7528636.1"/>
    <property type="molecule type" value="Genomic_DNA"/>
</dbReference>
<evidence type="ECO:0000259" key="2">
    <source>
        <dbReference type="Pfam" id="PF00248"/>
    </source>
</evidence>
<comment type="caution">
    <text evidence="3">The sequence shown here is derived from an EMBL/GenBank/DDBJ whole genome shotgun (WGS) entry which is preliminary data.</text>
</comment>
<dbReference type="InterPro" id="IPR050791">
    <property type="entry name" value="Aldo-Keto_reductase"/>
</dbReference>
<accession>A0A8K0JFP2</accession>
<feature type="domain" description="NADP-dependent oxidoreductase" evidence="2">
    <location>
        <begin position="20"/>
        <end position="320"/>
    </location>
</feature>
<dbReference type="GO" id="GO:0005737">
    <property type="term" value="C:cytoplasm"/>
    <property type="evidence" value="ECO:0007669"/>
    <property type="project" value="TreeGrafter"/>
</dbReference>
<dbReference type="Proteomes" id="UP000812966">
    <property type="component" value="Unassembled WGS sequence"/>
</dbReference>
<reference evidence="3" key="1">
    <citation type="submission" date="2020-04" db="EMBL/GenBank/DDBJ databases">
        <title>Analysis of mating type loci in Filobasidium floriforme.</title>
        <authorList>
            <person name="Nowrousian M."/>
        </authorList>
    </citation>
    <scope>NUCLEOTIDE SEQUENCE</scope>
    <source>
        <strain evidence="3">CBS 6242</strain>
    </source>
</reference>
<proteinExistence type="predicted"/>
<name>A0A8K0JFP2_9TREE</name>
<dbReference type="Pfam" id="PF00248">
    <property type="entry name" value="Aldo_ket_red"/>
    <property type="match status" value="1"/>
</dbReference>
<dbReference type="PANTHER" id="PTHR43625">
    <property type="entry name" value="AFLATOXIN B1 ALDEHYDE REDUCTASE"/>
    <property type="match status" value="1"/>
</dbReference>
<dbReference type="InterPro" id="IPR036812">
    <property type="entry name" value="NAD(P)_OxRdtase_dom_sf"/>
</dbReference>
<organism evidence="3 4">
    <name type="scientific">Filobasidium floriforme</name>
    <dbReference type="NCBI Taxonomy" id="5210"/>
    <lineage>
        <taxon>Eukaryota</taxon>
        <taxon>Fungi</taxon>
        <taxon>Dikarya</taxon>
        <taxon>Basidiomycota</taxon>
        <taxon>Agaricomycotina</taxon>
        <taxon>Tremellomycetes</taxon>
        <taxon>Filobasidiales</taxon>
        <taxon>Filobasidiaceae</taxon>
        <taxon>Filobasidium</taxon>
    </lineage>
</organism>
<keyword evidence="1" id="KW-0560">Oxidoreductase</keyword>
<dbReference type="AlphaFoldDB" id="A0A8K0JFP2"/>
<evidence type="ECO:0000313" key="3">
    <source>
        <dbReference type="EMBL" id="KAG7528636.1"/>
    </source>
</evidence>
<gene>
    <name evidence="3" type="ORF">FFLO_06029</name>
</gene>
<dbReference type="PANTHER" id="PTHR43625:SF78">
    <property type="entry name" value="PYRIDOXAL REDUCTASE-RELATED"/>
    <property type="match status" value="1"/>
</dbReference>
<evidence type="ECO:0000256" key="1">
    <source>
        <dbReference type="ARBA" id="ARBA00023002"/>
    </source>
</evidence>
<sequence length="346" mass="37536">MTSPIAQRQLGSSGLQVGAIGFGAMMMTWCDPKEVKSDEDAFASIKSAVDAGATFINSGAFYGNPGSETANLELLRRFFDKYPDYVDRVVLSVKGGAKGGKIFSGIDASMENLRADLDRIHTALGPKKKVDIYEVARVDPTMTIEEIMKNLVELKEEGHFKHIGVSEIHPTALRKAHAVHPIAAAEIEISVFNLQPEALEVVKVAEELGIAVVAYSPLGRGMLTGRYRSPEDIPADDVRKKNPQFQGDNFKINLEIVDKLTAIAEKKGVSSGQLALAWLLQKSDKIIPIPGSGSAKRTVENIQSVNVHLSSEELGEIEGILSKFKPAGDRYANNGHGLLWGKGRED</sequence>
<dbReference type="OrthoDB" id="37537at2759"/>
<dbReference type="InterPro" id="IPR023210">
    <property type="entry name" value="NADP_OxRdtase_dom"/>
</dbReference>
<dbReference type="Gene3D" id="3.20.20.100">
    <property type="entry name" value="NADP-dependent oxidoreductase domain"/>
    <property type="match status" value="1"/>
</dbReference>
<protein>
    <recommendedName>
        <fullName evidence="2">NADP-dependent oxidoreductase domain-containing protein</fullName>
    </recommendedName>
</protein>
<evidence type="ECO:0000313" key="4">
    <source>
        <dbReference type="Proteomes" id="UP000812966"/>
    </source>
</evidence>
<keyword evidence="4" id="KW-1185">Reference proteome</keyword>
<dbReference type="GO" id="GO:0016491">
    <property type="term" value="F:oxidoreductase activity"/>
    <property type="evidence" value="ECO:0007669"/>
    <property type="project" value="UniProtKB-KW"/>
</dbReference>
<dbReference type="CDD" id="cd19077">
    <property type="entry name" value="AKR_AKR8A1-2"/>
    <property type="match status" value="1"/>
</dbReference>
<dbReference type="SUPFAM" id="SSF51430">
    <property type="entry name" value="NAD(P)-linked oxidoreductase"/>
    <property type="match status" value="1"/>
</dbReference>